<protein>
    <submittedName>
        <fullName evidence="2">Uncharacterized protein</fullName>
    </submittedName>
</protein>
<feature type="compositionally biased region" description="Polar residues" evidence="1">
    <location>
        <begin position="1"/>
        <end position="12"/>
    </location>
</feature>
<evidence type="ECO:0000256" key="1">
    <source>
        <dbReference type="SAM" id="MobiDB-lite"/>
    </source>
</evidence>
<dbReference type="EMBL" id="JACEFF010000737">
    <property type="protein sequence ID" value="KAH9631997.1"/>
    <property type="molecule type" value="Genomic_DNA"/>
</dbReference>
<sequence>MDNTSNNVSSCDSSDHETMEQDIVIESEQPVNATLVEKMRKSEEGEQRVLAKRGRQDDEEIIEEDGFVTVIRGHKKPNRKDLMNNSLVPEGDKNEEEKHIICVTGKEMLPKQFGMAKLLRSYNIPNIIKMVYKSAFRVLIHFQDRDSAMKLMNCGNIANLEENMDYGSQENENYTQRKTYKDAVTTNTNVQSSSFASNSMTEIDNSGNINIQQRTVSRKKHIETSPMSSNREKENCSTQPATTAEKTKKDGPSETVNTSSKLDFFSICQKVKDICFLNASWDLKLQEIVKILIDVCSKLFLKVFRSDDTWKRIILMFNNG</sequence>
<dbReference type="Proteomes" id="UP000814243">
    <property type="component" value="Unassembled WGS sequence"/>
</dbReference>
<feature type="region of interest" description="Disordered" evidence="1">
    <location>
        <begin position="194"/>
        <end position="256"/>
    </location>
</feature>
<comment type="caution">
    <text evidence="2">The sequence shown here is derived from an EMBL/GenBank/DDBJ whole genome shotgun (WGS) entry which is preliminary data.</text>
</comment>
<reference evidence="2" key="1">
    <citation type="journal article" date="2021" name="G3 (Bethesda)">
        <title>Genome and transcriptome analysis of the beet armyworm Spodoptera exigua reveals targets for pest control. .</title>
        <authorList>
            <person name="Simon S."/>
            <person name="Breeschoten T."/>
            <person name="Jansen H.J."/>
            <person name="Dirks R.P."/>
            <person name="Schranz M.E."/>
            <person name="Ros V.I.D."/>
        </authorList>
    </citation>
    <scope>NUCLEOTIDE SEQUENCE</scope>
    <source>
        <strain evidence="2">TB_SE_WUR_2020</strain>
    </source>
</reference>
<accession>A0A922SBU4</accession>
<organism evidence="2 3">
    <name type="scientific">Spodoptera exigua</name>
    <name type="common">Beet armyworm</name>
    <name type="synonym">Noctua fulgens</name>
    <dbReference type="NCBI Taxonomy" id="7107"/>
    <lineage>
        <taxon>Eukaryota</taxon>
        <taxon>Metazoa</taxon>
        <taxon>Ecdysozoa</taxon>
        <taxon>Arthropoda</taxon>
        <taxon>Hexapoda</taxon>
        <taxon>Insecta</taxon>
        <taxon>Pterygota</taxon>
        <taxon>Neoptera</taxon>
        <taxon>Endopterygota</taxon>
        <taxon>Lepidoptera</taxon>
        <taxon>Glossata</taxon>
        <taxon>Ditrysia</taxon>
        <taxon>Noctuoidea</taxon>
        <taxon>Noctuidae</taxon>
        <taxon>Amphipyrinae</taxon>
        <taxon>Spodoptera</taxon>
    </lineage>
</organism>
<feature type="compositionally biased region" description="Polar residues" evidence="1">
    <location>
        <begin position="194"/>
        <end position="215"/>
    </location>
</feature>
<evidence type="ECO:0000313" key="3">
    <source>
        <dbReference type="Proteomes" id="UP000814243"/>
    </source>
</evidence>
<dbReference type="AlphaFoldDB" id="A0A922SBU4"/>
<gene>
    <name evidence="2" type="ORF">HF086_016557</name>
</gene>
<feature type="region of interest" description="Disordered" evidence="1">
    <location>
        <begin position="1"/>
        <end position="31"/>
    </location>
</feature>
<proteinExistence type="predicted"/>
<name>A0A922SBU4_SPOEX</name>
<evidence type="ECO:0000313" key="2">
    <source>
        <dbReference type="EMBL" id="KAH9631997.1"/>
    </source>
</evidence>